<protein>
    <recommendedName>
        <fullName evidence="6">Large ribosomal subunit protein uL10</fullName>
    </recommendedName>
    <alternativeName>
        <fullName evidence="6">Acidic ribosomal protein P0 homolog</fullName>
    </alternativeName>
</protein>
<evidence type="ECO:0000256" key="2">
    <source>
        <dbReference type="ARBA" id="ARBA00022730"/>
    </source>
</evidence>
<dbReference type="InterPro" id="IPR043164">
    <property type="entry name" value="Ribosomal_uL10-like_insert_sf"/>
</dbReference>
<dbReference type="FunFam" id="3.90.105.20:FF:000001">
    <property type="entry name" value="60S acidic ribosomal protein P0"/>
    <property type="match status" value="1"/>
</dbReference>
<dbReference type="GO" id="GO:0070180">
    <property type="term" value="F:large ribosomal subunit rRNA binding"/>
    <property type="evidence" value="ECO:0007669"/>
    <property type="project" value="UniProtKB-UniRule"/>
</dbReference>
<feature type="region of interest" description="Disordered" evidence="7">
    <location>
        <begin position="306"/>
        <end position="344"/>
    </location>
</feature>
<keyword evidence="2 6" id="KW-0699">rRNA-binding</keyword>
<dbReference type="Gene3D" id="3.30.70.1730">
    <property type="match status" value="1"/>
</dbReference>
<dbReference type="Gene3D" id="3.90.105.20">
    <property type="match status" value="1"/>
</dbReference>
<feature type="compositionally biased region" description="Low complexity" evidence="7">
    <location>
        <begin position="306"/>
        <end position="317"/>
    </location>
</feature>
<dbReference type="InterPro" id="IPR040637">
    <property type="entry name" value="Ribosomal_uL10-like_insert"/>
</dbReference>
<dbReference type="GeneID" id="9498468"/>
<reference evidence="9 10" key="1">
    <citation type="journal article" date="2010" name="Appl. Environ. Microbiol.">
        <title>The genome sequence of the crenarchaeon Acidilobus saccharovorans supports a new order, Acidilobales, and suggests an important ecological role in terrestrial acidic hot springs.</title>
        <authorList>
            <person name="Mardanov A.V."/>
            <person name="Svetlitchnyi V.A."/>
            <person name="Beletsky A.V."/>
            <person name="Prokofeva M.I."/>
            <person name="Bonch-Osmolovskaya E.A."/>
            <person name="Ravin N.V."/>
            <person name="Skryabin K.G."/>
        </authorList>
    </citation>
    <scope>NUCLEOTIDE SEQUENCE [LARGE SCALE GENOMIC DNA]</scope>
    <source>
        <strain evidence="10">DSM 16705 / JCM 18335 / VKM B-2471 / 345-15</strain>
    </source>
</reference>
<dbReference type="InterPro" id="IPR043141">
    <property type="entry name" value="Ribosomal_uL10-like_sf"/>
</dbReference>
<accession>D9Q017</accession>
<evidence type="ECO:0000256" key="5">
    <source>
        <dbReference type="ARBA" id="ARBA00023274"/>
    </source>
</evidence>
<sequence length="344" mass="37197">MAIMIQKKGRPEPPEYKKQRVAELEKIFAENKYVLFADLEGLPAKQLQMIRKELRGKAIMTVAKKNLVYLALERRGLKKEKIEPYLKHGVLVIATNENPFLLTLTIDKLKMPAPAKPGQVATKDIVVPEGDTGIRPGPMVSVFGKLKIPYEVRKGTIYIKSDTVVAKKGDVISPDLASLLQQLGIQPMEIGLDIVAAWDGETVIPGDVLHIDLEATKNDIIRSEQESTYLAKTIGFFEVPEVVQMLAVETELEALSVIRAGELALDADTAKAAIEQAVAEETSIIAALGDKAKELGLEVVQAAPAAAPAQAPAQQGGEQKKEEEKKSEASEADISAGLSGLFGS</sequence>
<dbReference type="HAMAP" id="MF_00280">
    <property type="entry name" value="Ribosomal_uL10_arch"/>
    <property type="match status" value="1"/>
</dbReference>
<dbReference type="InterPro" id="IPR001790">
    <property type="entry name" value="Ribosomal_uL10"/>
</dbReference>
<dbReference type="Pfam" id="PF00466">
    <property type="entry name" value="Ribosomal_L10"/>
    <property type="match status" value="1"/>
</dbReference>
<dbReference type="STRING" id="666510.ASAC_0248"/>
<dbReference type="HOGENOM" id="CLU_053173_0_0_2"/>
<evidence type="ECO:0000256" key="3">
    <source>
        <dbReference type="ARBA" id="ARBA00022884"/>
    </source>
</evidence>
<name>D9Q017_ACIS3</name>
<dbReference type="NCBIfam" id="NF003095">
    <property type="entry name" value="PRK04019.1-1"/>
    <property type="match status" value="1"/>
</dbReference>
<keyword evidence="10" id="KW-1185">Reference proteome</keyword>
<keyword evidence="5 6" id="KW-0687">Ribonucleoprotein</keyword>
<dbReference type="AlphaFoldDB" id="D9Q017"/>
<dbReference type="Proteomes" id="UP000000346">
    <property type="component" value="Chromosome"/>
</dbReference>
<keyword evidence="3 6" id="KW-0694">RNA-binding</keyword>
<evidence type="ECO:0000256" key="6">
    <source>
        <dbReference type="HAMAP-Rule" id="MF_00280"/>
    </source>
</evidence>
<gene>
    <name evidence="6" type="primary">rpl10</name>
    <name evidence="6" type="synonym">rplP0</name>
    <name evidence="9" type="ordered locus">ASAC_0248</name>
</gene>
<dbReference type="GO" id="GO:0002181">
    <property type="term" value="P:cytoplasmic translation"/>
    <property type="evidence" value="ECO:0007669"/>
    <property type="project" value="TreeGrafter"/>
</dbReference>
<dbReference type="eggNOG" id="arCOG04288">
    <property type="taxonomic scope" value="Archaea"/>
</dbReference>
<evidence type="ECO:0000256" key="4">
    <source>
        <dbReference type="ARBA" id="ARBA00022980"/>
    </source>
</evidence>
<dbReference type="KEGG" id="asc:ASAC_0248"/>
<dbReference type="OrthoDB" id="30930at2157"/>
<dbReference type="InParanoid" id="D9Q017"/>
<proteinExistence type="inferred from homology"/>
<comment type="subunit">
    <text evidence="6">Part of the 50S ribosomal subunit. Forms part of the ribosomal stalk which helps the ribosome interact with GTP-bound translation factors. Forms a heptameric L10(L12)2(L12)2(L12)2 complex, where L10 forms an elongated spine to which the L12 dimers bind in a sequential fashion.</text>
</comment>
<dbReference type="InterPro" id="IPR050323">
    <property type="entry name" value="Ribosomal_protein_uL10"/>
</dbReference>
<feature type="compositionally biased region" description="Basic and acidic residues" evidence="7">
    <location>
        <begin position="318"/>
        <end position="329"/>
    </location>
</feature>
<evidence type="ECO:0000313" key="10">
    <source>
        <dbReference type="Proteomes" id="UP000000346"/>
    </source>
</evidence>
<dbReference type="RefSeq" id="WP_013266167.1">
    <property type="nucleotide sequence ID" value="NC_014374.1"/>
</dbReference>
<dbReference type="EMBL" id="CP001742">
    <property type="protein sequence ID" value="ADL18655.1"/>
    <property type="molecule type" value="Genomic_DNA"/>
</dbReference>
<evidence type="ECO:0000256" key="1">
    <source>
        <dbReference type="ARBA" id="ARBA00008889"/>
    </source>
</evidence>
<dbReference type="FunCoup" id="D9Q017">
    <property type="interactions" value="160"/>
</dbReference>
<evidence type="ECO:0000259" key="8">
    <source>
        <dbReference type="Pfam" id="PF17777"/>
    </source>
</evidence>
<dbReference type="PANTHER" id="PTHR45699">
    <property type="entry name" value="60S ACIDIC RIBOSOMAL PROTEIN P0"/>
    <property type="match status" value="1"/>
</dbReference>
<dbReference type="InterPro" id="IPR022909">
    <property type="entry name" value="Ribosomal_uL10_arc"/>
</dbReference>
<dbReference type="PANTHER" id="PTHR45699:SF3">
    <property type="entry name" value="LARGE RIBOSOMAL SUBUNIT PROTEIN UL10"/>
    <property type="match status" value="1"/>
</dbReference>
<dbReference type="SUPFAM" id="SSF160369">
    <property type="entry name" value="Ribosomal protein L10-like"/>
    <property type="match status" value="1"/>
</dbReference>
<dbReference type="GO" id="GO:0003735">
    <property type="term" value="F:structural constituent of ribosome"/>
    <property type="evidence" value="ECO:0007669"/>
    <property type="project" value="TreeGrafter"/>
</dbReference>
<comment type="function">
    <text evidence="6">Forms part of the ribosomal stalk, playing a central role in the interaction of the ribosome with GTP-bound translation factors.</text>
</comment>
<dbReference type="GO" id="GO:0022625">
    <property type="term" value="C:cytosolic large ribosomal subunit"/>
    <property type="evidence" value="ECO:0007669"/>
    <property type="project" value="TreeGrafter"/>
</dbReference>
<comment type="similarity">
    <text evidence="1 6">Belongs to the universal ribosomal protein uL10 family.</text>
</comment>
<dbReference type="Pfam" id="PF17777">
    <property type="entry name" value="RL10P_insert"/>
    <property type="match status" value="1"/>
</dbReference>
<evidence type="ECO:0000256" key="7">
    <source>
        <dbReference type="SAM" id="MobiDB-lite"/>
    </source>
</evidence>
<organism evidence="9 10">
    <name type="scientific">Acidilobus saccharovorans (strain DSM 16705 / JCM 18335 / VKM B-2471 / 345-15)</name>
    <dbReference type="NCBI Taxonomy" id="666510"/>
    <lineage>
        <taxon>Archaea</taxon>
        <taxon>Thermoproteota</taxon>
        <taxon>Thermoprotei</taxon>
        <taxon>Acidilobales</taxon>
        <taxon>Acidilobaceae</taxon>
        <taxon>Acidilobus</taxon>
    </lineage>
</organism>
<dbReference type="GO" id="GO:0000027">
    <property type="term" value="P:ribosomal large subunit assembly"/>
    <property type="evidence" value="ECO:0007669"/>
    <property type="project" value="TreeGrafter"/>
</dbReference>
<feature type="domain" description="Large ribosomal subunit protein uL10-like insertion" evidence="8">
    <location>
        <begin position="115"/>
        <end position="185"/>
    </location>
</feature>
<keyword evidence="4 6" id="KW-0689">Ribosomal protein</keyword>
<evidence type="ECO:0000313" key="9">
    <source>
        <dbReference type="EMBL" id="ADL18655.1"/>
    </source>
</evidence>